<organism evidence="1 2">
    <name type="scientific">candidate division WOR-1 bacterium RIFOXYC2_FULL_46_14</name>
    <dbReference type="NCBI Taxonomy" id="1802587"/>
    <lineage>
        <taxon>Bacteria</taxon>
        <taxon>Bacillati</taxon>
        <taxon>Saganbacteria</taxon>
    </lineage>
</organism>
<comment type="caution">
    <text evidence="1">The sequence shown here is derived from an EMBL/GenBank/DDBJ whole genome shotgun (WGS) entry which is preliminary data.</text>
</comment>
<proteinExistence type="predicted"/>
<evidence type="ECO:0000313" key="2">
    <source>
        <dbReference type="Proteomes" id="UP000179242"/>
    </source>
</evidence>
<dbReference type="PANTHER" id="PTHR33747">
    <property type="entry name" value="UPF0225 PROTEIN SCO1677"/>
    <property type="match status" value="1"/>
</dbReference>
<gene>
    <name evidence="1" type="ORF">A2438_06920</name>
</gene>
<dbReference type="EMBL" id="MEUJ01000006">
    <property type="protein sequence ID" value="OGC39696.1"/>
    <property type="molecule type" value="Genomic_DNA"/>
</dbReference>
<dbReference type="AlphaFoldDB" id="A0A1F4U425"/>
<dbReference type="Pfam" id="PF02810">
    <property type="entry name" value="SEC-C"/>
    <property type="match status" value="1"/>
</dbReference>
<dbReference type="Proteomes" id="UP000179242">
    <property type="component" value="Unassembled WGS sequence"/>
</dbReference>
<dbReference type="Gene3D" id="3.10.450.50">
    <property type="match status" value="1"/>
</dbReference>
<dbReference type="SUPFAM" id="SSF103642">
    <property type="entry name" value="Sec-C motif"/>
    <property type="match status" value="1"/>
</dbReference>
<dbReference type="InterPro" id="IPR004027">
    <property type="entry name" value="SEC_C_motif"/>
</dbReference>
<evidence type="ECO:0008006" key="3">
    <source>
        <dbReference type="Google" id="ProtNLM"/>
    </source>
</evidence>
<protein>
    <recommendedName>
        <fullName evidence="3">Zinc chelation protein SecC</fullName>
    </recommendedName>
</protein>
<accession>A0A1F4U425</accession>
<dbReference type="PANTHER" id="PTHR33747:SF1">
    <property type="entry name" value="ADENYLATE CYCLASE-ASSOCIATED CAP C-TERMINAL DOMAIN-CONTAINING PROTEIN"/>
    <property type="match status" value="1"/>
</dbReference>
<evidence type="ECO:0000313" key="1">
    <source>
        <dbReference type="EMBL" id="OGC39696.1"/>
    </source>
</evidence>
<sequence>MKHPFEGKIKDGGKCLCDICGKTSRMGGMLEPQSANPLVACYDCMIKISAKQQGVSVAEAKKRREKMFKTSNLFPQVKIEEFFELAGEKASGGMDELNEVVRYVMNVWSAFGKDTIEKYEGMEESELREVFGKVKMNFSYLIKQKQKYGRNDQCPCGSGKKYKKCCLIHDDLEDALVAEWKKIDSGVINKGMRLIENSGVLDTKLLVEHYWGEKRLDLIREKGVVDGTAELEYNEWLMNDYYKMGEDVPFVLGRLLSDPELTDREKSVIEARIKAPLTVWMITYIVKGRGALIRNIFDHQEIFIHDKLFSESAKDGDLVCSRAFNVGGYNLLSGAYQAYPGPFSQDIRGMIAEEYCKCKSSEDVNLFLRRHGYIFGRLWIKLEDKLKADGKGRKC</sequence>
<name>A0A1F4U425_UNCSA</name>
<reference evidence="1 2" key="1">
    <citation type="journal article" date="2016" name="Nat. Commun.">
        <title>Thousands of microbial genomes shed light on interconnected biogeochemical processes in an aquifer system.</title>
        <authorList>
            <person name="Anantharaman K."/>
            <person name="Brown C.T."/>
            <person name="Hug L.A."/>
            <person name="Sharon I."/>
            <person name="Castelle C.J."/>
            <person name="Probst A.J."/>
            <person name="Thomas B.C."/>
            <person name="Singh A."/>
            <person name="Wilkins M.J."/>
            <person name="Karaoz U."/>
            <person name="Brodie E.L."/>
            <person name="Williams K.H."/>
            <person name="Hubbard S.S."/>
            <person name="Banfield J.F."/>
        </authorList>
    </citation>
    <scope>NUCLEOTIDE SEQUENCE [LARGE SCALE GENOMIC DNA]</scope>
</reference>